<protein>
    <recommendedName>
        <fullName evidence="3">Mitochondrial proton/calcium exchanger protein</fullName>
    </recommendedName>
    <alternativeName>
        <fullName evidence="10">Leucine zipper-EF-hand-containing transmembrane protein 1</fullName>
    </alternativeName>
</protein>
<keyword evidence="18" id="KW-1185">Reference proteome</keyword>
<evidence type="ECO:0000256" key="6">
    <source>
        <dbReference type="ARBA" id="ARBA00022792"/>
    </source>
</evidence>
<evidence type="ECO:0000256" key="13">
    <source>
        <dbReference type="SAM" id="MobiDB-lite"/>
    </source>
</evidence>
<dbReference type="InterPro" id="IPR033122">
    <property type="entry name" value="LETM1-like_RBD"/>
</dbReference>
<dbReference type="InterPro" id="IPR002048">
    <property type="entry name" value="EF_hand_dom"/>
</dbReference>
<dbReference type="GO" id="GO:0043022">
    <property type="term" value="F:ribosome binding"/>
    <property type="evidence" value="ECO:0007669"/>
    <property type="project" value="InterPro"/>
</dbReference>
<dbReference type="PROSITE" id="PS51758">
    <property type="entry name" value="LETM1_RBD"/>
    <property type="match status" value="1"/>
</dbReference>
<reference evidence="17 18" key="1">
    <citation type="submission" date="2024-04" db="EMBL/GenBank/DDBJ databases">
        <title>The reference genome of an endangered Asteraceae, Deinandra increscens subsp. villosa, native to the Central Coast of California.</title>
        <authorList>
            <person name="Guilliams M."/>
            <person name="Hasenstab-Lehman K."/>
            <person name="Meyer R."/>
            <person name="Mcevoy S."/>
        </authorList>
    </citation>
    <scope>NUCLEOTIDE SEQUENCE [LARGE SCALE GENOMIC DNA]</scope>
    <source>
        <tissue evidence="17">Leaf</tissue>
    </source>
</reference>
<proteinExistence type="inferred from homology"/>
<dbReference type="PANTHER" id="PTHR14009">
    <property type="entry name" value="LEUCINE ZIPPER-EF-HAND CONTAINING TRANSMEMBRANE PROTEIN"/>
    <property type="match status" value="1"/>
</dbReference>
<feature type="domain" description="EF-hand" evidence="15">
    <location>
        <begin position="694"/>
        <end position="729"/>
    </location>
</feature>
<gene>
    <name evidence="17" type="ORF">SSX86_023226</name>
</gene>
<accession>A0AAP0CKD1</accession>
<comment type="caution">
    <text evidence="17">The sequence shown here is derived from an EMBL/GenBank/DDBJ whole genome shotgun (WGS) entry which is preliminary data.</text>
</comment>
<dbReference type="InterPro" id="IPR044202">
    <property type="entry name" value="LETM1/MDM38-like"/>
</dbReference>
<dbReference type="InterPro" id="IPR011992">
    <property type="entry name" value="EF-hand-dom_pair"/>
</dbReference>
<organism evidence="17 18">
    <name type="scientific">Deinandra increscens subsp. villosa</name>
    <dbReference type="NCBI Taxonomy" id="3103831"/>
    <lineage>
        <taxon>Eukaryota</taxon>
        <taxon>Viridiplantae</taxon>
        <taxon>Streptophyta</taxon>
        <taxon>Embryophyta</taxon>
        <taxon>Tracheophyta</taxon>
        <taxon>Spermatophyta</taxon>
        <taxon>Magnoliopsida</taxon>
        <taxon>eudicotyledons</taxon>
        <taxon>Gunneridae</taxon>
        <taxon>Pentapetalae</taxon>
        <taxon>asterids</taxon>
        <taxon>campanulids</taxon>
        <taxon>Asterales</taxon>
        <taxon>Asteraceae</taxon>
        <taxon>Asteroideae</taxon>
        <taxon>Heliantheae alliance</taxon>
        <taxon>Madieae</taxon>
        <taxon>Madiinae</taxon>
        <taxon>Deinandra</taxon>
    </lineage>
</organism>
<evidence type="ECO:0000256" key="3">
    <source>
        <dbReference type="ARBA" id="ARBA00020557"/>
    </source>
</evidence>
<dbReference type="PROSITE" id="PS50222">
    <property type="entry name" value="EF_HAND_2"/>
    <property type="match status" value="1"/>
</dbReference>
<keyword evidence="4" id="KW-0050">Antiport</keyword>
<dbReference type="Pfam" id="PF07766">
    <property type="entry name" value="LETM1_RBD"/>
    <property type="match status" value="1"/>
</dbReference>
<keyword evidence="12" id="KW-0175">Coiled coil</keyword>
<keyword evidence="8 11" id="KW-0496">Mitochondrion</keyword>
<evidence type="ECO:0000256" key="12">
    <source>
        <dbReference type="SAM" id="Coils"/>
    </source>
</evidence>
<dbReference type="GO" id="GO:0005509">
    <property type="term" value="F:calcium ion binding"/>
    <property type="evidence" value="ECO:0007669"/>
    <property type="project" value="InterPro"/>
</dbReference>
<evidence type="ECO:0000256" key="10">
    <source>
        <dbReference type="ARBA" id="ARBA00031360"/>
    </source>
</evidence>
<dbReference type="GO" id="GO:0005743">
    <property type="term" value="C:mitochondrial inner membrane"/>
    <property type="evidence" value="ECO:0007669"/>
    <property type="project" value="UniProtKB-SubCell"/>
</dbReference>
<evidence type="ECO:0000256" key="5">
    <source>
        <dbReference type="ARBA" id="ARBA00022692"/>
    </source>
</evidence>
<evidence type="ECO:0000313" key="18">
    <source>
        <dbReference type="Proteomes" id="UP001408789"/>
    </source>
</evidence>
<dbReference type="GO" id="GO:0015297">
    <property type="term" value="F:antiporter activity"/>
    <property type="evidence" value="ECO:0007669"/>
    <property type="project" value="UniProtKB-KW"/>
</dbReference>
<keyword evidence="9 14" id="KW-0472">Membrane</keyword>
<feature type="domain" description="Letm1 RBD" evidence="16">
    <location>
        <begin position="297"/>
        <end position="534"/>
    </location>
</feature>
<keyword evidence="5 14" id="KW-0812">Transmembrane</keyword>
<dbReference type="EMBL" id="JBCNJP010000023">
    <property type="protein sequence ID" value="KAK9058384.1"/>
    <property type="molecule type" value="Genomic_DNA"/>
</dbReference>
<keyword evidence="6" id="KW-0999">Mitochondrion inner membrane</keyword>
<dbReference type="SUPFAM" id="SSF47473">
    <property type="entry name" value="EF-hand"/>
    <property type="match status" value="1"/>
</dbReference>
<sequence length="766" mass="86202">MASRAILRRRRLLSDYFHVSGRSVQVLSHGIGATYSDLRDSSSTPNNTFAELGNMKYIGAEFKKHGDFTNLSELGVFRMQKFHTITGHGRLGNMLPMGVKFVSQATSPKPDMGNDEGEKEQIAKKRKEASPEECDQAVEGLTNAKAKIKAKAKQGTESQKPANSILKKTWAMLLGIGPALRAVASMSREDWAKKLVHWKTEFVDTMKHYWLGIKLLGVDVKISSRLLLKLAGGKSLSRRERQQLTRTTADIFRLVPVAVFIIVPFMELLLPVFLKLFPNMLPSTFQDKMKEQEALKRKLNARIEYAKFLQDTVKEMAKEVQNTRSGEIKKTAEDLDDFLGKASLTGASVANEEILGFAKLFNDELTLDNISRPRLVNMCKYMGIQPYGTDAYLRYMLRKRLQWIKNDDKLIQAEGGVDALSEDELLEDCRERGMIGLLSVDEMRQQVFILISQMQLYLAVTNGANCNYIVTYVELRDWLDLSLNHSVPSSLLILSRSFTVSGKLRPEEVVRATLSSLPDEVVDTVGVTALSSEDSVSERRRKLEFLEMQEELIKEEEEKEEVEQAKMKQSTNSNKDVALEEMMNATTSDVQEQARARALDKQEQLCKVSEALAVLASASSVSREREEFLRLVNKEINLYHRMVDKEGTDTVKAYKAAHEEIDDSTDEHVADGVSSALINRVDAILQKLEKEIDDVDAKIGDRWRVLDRDYDGKVTPEEVASAAIYLKDTLGKEGVLELISNLSKDKEGKILVEDIVKLGGRTKDAD</sequence>
<keyword evidence="7 14" id="KW-1133">Transmembrane helix</keyword>
<dbReference type="PANTHER" id="PTHR14009:SF31">
    <property type="entry name" value="MITOCHONDRIAL PROTON_CALCIUM EXCHANGER PROTEIN"/>
    <property type="match status" value="1"/>
</dbReference>
<feature type="coiled-coil region" evidence="12">
    <location>
        <begin position="543"/>
        <end position="573"/>
    </location>
</feature>
<evidence type="ECO:0000256" key="11">
    <source>
        <dbReference type="PROSITE-ProRule" id="PRU01094"/>
    </source>
</evidence>
<evidence type="ECO:0000256" key="8">
    <source>
        <dbReference type="ARBA" id="ARBA00023128"/>
    </source>
</evidence>
<evidence type="ECO:0000256" key="7">
    <source>
        <dbReference type="ARBA" id="ARBA00022989"/>
    </source>
</evidence>
<comment type="subcellular location">
    <subcellularLocation>
        <location evidence="1">Mitochondrion inner membrane</location>
        <topology evidence="1">Single-pass membrane protein</topology>
    </subcellularLocation>
</comment>
<dbReference type="GO" id="GO:0030003">
    <property type="term" value="P:intracellular monoatomic cation homeostasis"/>
    <property type="evidence" value="ECO:0007669"/>
    <property type="project" value="TreeGrafter"/>
</dbReference>
<evidence type="ECO:0000256" key="4">
    <source>
        <dbReference type="ARBA" id="ARBA00022449"/>
    </source>
</evidence>
<feature type="transmembrane region" description="Helical" evidence="14">
    <location>
        <begin position="251"/>
        <end position="274"/>
    </location>
</feature>
<evidence type="ECO:0000256" key="2">
    <source>
        <dbReference type="ARBA" id="ARBA00009584"/>
    </source>
</evidence>
<comment type="similarity">
    <text evidence="2">Belongs to the LETM1 family.</text>
</comment>
<keyword evidence="4" id="KW-0813">Transport</keyword>
<evidence type="ECO:0000256" key="1">
    <source>
        <dbReference type="ARBA" id="ARBA00004434"/>
    </source>
</evidence>
<feature type="region of interest" description="Disordered" evidence="13">
    <location>
        <begin position="104"/>
        <end position="134"/>
    </location>
</feature>
<evidence type="ECO:0000259" key="16">
    <source>
        <dbReference type="PROSITE" id="PS51758"/>
    </source>
</evidence>
<evidence type="ECO:0000256" key="14">
    <source>
        <dbReference type="SAM" id="Phobius"/>
    </source>
</evidence>
<dbReference type="Proteomes" id="UP001408789">
    <property type="component" value="Unassembled WGS sequence"/>
</dbReference>
<dbReference type="Gene3D" id="1.10.238.10">
    <property type="entry name" value="EF-hand"/>
    <property type="match status" value="1"/>
</dbReference>
<evidence type="ECO:0000259" key="15">
    <source>
        <dbReference type="PROSITE" id="PS50222"/>
    </source>
</evidence>
<evidence type="ECO:0000256" key="9">
    <source>
        <dbReference type="ARBA" id="ARBA00023136"/>
    </source>
</evidence>
<name>A0AAP0CKD1_9ASTR</name>
<evidence type="ECO:0000313" key="17">
    <source>
        <dbReference type="EMBL" id="KAK9058384.1"/>
    </source>
</evidence>
<dbReference type="AlphaFoldDB" id="A0AAP0CKD1"/>